<keyword evidence="6 9" id="KW-0472">Membrane</keyword>
<keyword evidence="2" id="KW-1003">Cell membrane</keyword>
<dbReference type="PATRIC" id="fig|1195236.3.peg.3614"/>
<evidence type="ECO:0000256" key="1">
    <source>
        <dbReference type="ARBA" id="ARBA00004651"/>
    </source>
</evidence>
<dbReference type="PANTHER" id="PTHR32089">
    <property type="entry name" value="METHYL-ACCEPTING CHEMOTAXIS PROTEIN MCPB"/>
    <property type="match status" value="1"/>
</dbReference>
<dbReference type="STRING" id="1195236.CTER_3391"/>
<evidence type="ECO:0000256" key="5">
    <source>
        <dbReference type="ARBA" id="ARBA00022989"/>
    </source>
</evidence>
<dbReference type="CDD" id="cd12912">
    <property type="entry name" value="PDC2_MCP_like"/>
    <property type="match status" value="1"/>
</dbReference>
<keyword evidence="7 8" id="KW-0807">Transducer</keyword>
<evidence type="ECO:0000256" key="2">
    <source>
        <dbReference type="ARBA" id="ARBA00022475"/>
    </source>
</evidence>
<dbReference type="Proteomes" id="UP000014155">
    <property type="component" value="Unassembled WGS sequence"/>
</dbReference>
<dbReference type="GO" id="GO:0007165">
    <property type="term" value="P:signal transduction"/>
    <property type="evidence" value="ECO:0007669"/>
    <property type="project" value="UniProtKB-KW"/>
</dbReference>
<dbReference type="eggNOG" id="COG0840">
    <property type="taxonomic scope" value="Bacteria"/>
</dbReference>
<evidence type="ECO:0000313" key="12">
    <source>
        <dbReference type="Proteomes" id="UP000014155"/>
    </source>
</evidence>
<evidence type="ECO:0000256" key="6">
    <source>
        <dbReference type="ARBA" id="ARBA00023136"/>
    </source>
</evidence>
<dbReference type="SUPFAM" id="SSF103190">
    <property type="entry name" value="Sensory domain-like"/>
    <property type="match status" value="1"/>
</dbReference>
<protein>
    <submittedName>
        <fullName evidence="11">Methyl-accepting chemotaxis protein</fullName>
    </submittedName>
</protein>
<accession>S0FR11</accession>
<dbReference type="Gene3D" id="1.10.287.950">
    <property type="entry name" value="Methyl-accepting chemotaxis protein"/>
    <property type="match status" value="1"/>
</dbReference>
<sequence length="675" mass="74063">MKLRVKLSIAMITMMLLTIAIMGTIALLKSTGTISDITRSSMTEINQQDATIIRSMIDKEKRNIQLVADQEEVKEILAKSKNGEVFTDIQADFGLKLQQMVKDAGNIEHIFIVNTRGIICADSDSKLLGTDINDRNYTKNALTSGQPVISENLKSKSTGAYIVVFVYPVMVDGQIAGFAAAAVNTDSMVRYLTDTRILDTDSSYSYLVDEMGNMLYHPDKEKIGKPVENEQINAVVQRIKKGETVEPDVVQYNYKGKLKQAAYRVISETKWTVIVTGDIGDIMAPVNSMIYYILAAGGILVLLSLLSGFLIATRISNPIIKLTQLINKTADLNLKYDDKYEYLIKNRDETGIIAKATFTTRQVLREMAGKLHDVSQVVMENAEKMENLSNNIQENAHDNSATTEQLSAGMEQTAASSEEITATTGEIDSSVGAIAQRVKDGAEKSGHITERANTLRLDAMESAKNAREIYENVRTKMENAIQESNTITQISLLAETILSITAQTNLLALNAAIEAARAGEAGKGFAVVADEIRKLAEESSKTAAGIQGIVKNVYSSVGHMKENSEAILTFVDKKVLADYEKLTEVSEQYNSDAEYINNLMSEFELAANQLDTAVSSISTAMNEVAATINESAKGVQDIAEKTNDIVEKTIQETRLADQNSQGARELMSLVERFKI</sequence>
<dbReference type="RefSeq" id="WP_004627790.1">
    <property type="nucleotide sequence ID" value="NZ_AORV01000046.1"/>
</dbReference>
<comment type="caution">
    <text evidence="11">The sequence shown here is derived from an EMBL/GenBank/DDBJ whole genome shotgun (WGS) entry which is preliminary data.</text>
</comment>
<evidence type="ECO:0000313" key="11">
    <source>
        <dbReference type="EMBL" id="EMS70893.1"/>
    </source>
</evidence>
<proteinExistence type="predicted"/>
<dbReference type="PROSITE" id="PS50111">
    <property type="entry name" value="CHEMOTAXIS_TRANSDUC_2"/>
    <property type="match status" value="1"/>
</dbReference>
<evidence type="ECO:0000259" key="10">
    <source>
        <dbReference type="PROSITE" id="PS50111"/>
    </source>
</evidence>
<dbReference type="InterPro" id="IPR004089">
    <property type="entry name" value="MCPsignal_dom"/>
</dbReference>
<dbReference type="SUPFAM" id="SSF58104">
    <property type="entry name" value="Methyl-accepting chemotaxis protein (MCP) signaling domain"/>
    <property type="match status" value="1"/>
</dbReference>
<keyword evidence="4 9" id="KW-0812">Transmembrane</keyword>
<organism evidence="11 12">
    <name type="scientific">Ruminiclostridium cellobioparum subsp. termitidis CT1112</name>
    <dbReference type="NCBI Taxonomy" id="1195236"/>
    <lineage>
        <taxon>Bacteria</taxon>
        <taxon>Bacillati</taxon>
        <taxon>Bacillota</taxon>
        <taxon>Clostridia</taxon>
        <taxon>Eubacteriales</taxon>
        <taxon>Oscillospiraceae</taxon>
        <taxon>Ruminiclostridium</taxon>
    </lineage>
</organism>
<feature type="domain" description="Methyl-accepting transducer" evidence="10">
    <location>
        <begin position="381"/>
        <end position="639"/>
    </location>
</feature>
<feature type="transmembrane region" description="Helical" evidence="9">
    <location>
        <begin position="289"/>
        <end position="312"/>
    </location>
</feature>
<dbReference type="InterPro" id="IPR029151">
    <property type="entry name" value="Sensor-like_sf"/>
</dbReference>
<evidence type="ECO:0000256" key="9">
    <source>
        <dbReference type="SAM" id="Phobius"/>
    </source>
</evidence>
<evidence type="ECO:0000256" key="4">
    <source>
        <dbReference type="ARBA" id="ARBA00022692"/>
    </source>
</evidence>
<dbReference type="Pfam" id="PF00015">
    <property type="entry name" value="MCPsignal"/>
    <property type="match status" value="1"/>
</dbReference>
<dbReference type="Pfam" id="PF02743">
    <property type="entry name" value="dCache_1"/>
    <property type="match status" value="1"/>
</dbReference>
<dbReference type="PANTHER" id="PTHR32089:SF112">
    <property type="entry name" value="LYSOZYME-LIKE PROTEIN-RELATED"/>
    <property type="match status" value="1"/>
</dbReference>
<name>S0FR11_RUMCE</name>
<feature type="transmembrane region" description="Helical" evidence="9">
    <location>
        <begin position="7"/>
        <end position="28"/>
    </location>
</feature>
<evidence type="ECO:0000256" key="8">
    <source>
        <dbReference type="PROSITE-ProRule" id="PRU00284"/>
    </source>
</evidence>
<dbReference type="SMART" id="SM00283">
    <property type="entry name" value="MA"/>
    <property type="match status" value="1"/>
</dbReference>
<evidence type="ECO:0000256" key="3">
    <source>
        <dbReference type="ARBA" id="ARBA00022500"/>
    </source>
</evidence>
<dbReference type="GO" id="GO:0006935">
    <property type="term" value="P:chemotaxis"/>
    <property type="evidence" value="ECO:0007669"/>
    <property type="project" value="UniProtKB-KW"/>
</dbReference>
<keyword evidence="5 9" id="KW-1133">Transmembrane helix</keyword>
<dbReference type="CDD" id="cd12914">
    <property type="entry name" value="PDC1_DGC_like"/>
    <property type="match status" value="1"/>
</dbReference>
<evidence type="ECO:0000256" key="7">
    <source>
        <dbReference type="ARBA" id="ARBA00023224"/>
    </source>
</evidence>
<comment type="subcellular location">
    <subcellularLocation>
        <location evidence="1">Cell membrane</location>
        <topology evidence="1">Multi-pass membrane protein</topology>
    </subcellularLocation>
</comment>
<keyword evidence="12" id="KW-1185">Reference proteome</keyword>
<dbReference type="InterPro" id="IPR033479">
    <property type="entry name" value="dCache_1"/>
</dbReference>
<gene>
    <name evidence="11" type="ORF">CTER_3391</name>
</gene>
<keyword evidence="3" id="KW-0145">Chemotaxis</keyword>
<dbReference type="GO" id="GO:0005886">
    <property type="term" value="C:plasma membrane"/>
    <property type="evidence" value="ECO:0007669"/>
    <property type="project" value="UniProtKB-SubCell"/>
</dbReference>
<dbReference type="EMBL" id="AORV01000046">
    <property type="protein sequence ID" value="EMS70893.1"/>
    <property type="molecule type" value="Genomic_DNA"/>
</dbReference>
<dbReference type="AlphaFoldDB" id="S0FR11"/>
<reference evidence="11 12" key="1">
    <citation type="journal article" date="2013" name="Genome Announc.">
        <title>Draft Genome Sequence of the Cellulolytic, Mesophilic, Anaerobic Bacterium Clostridium termitidis Strain CT1112 (DSM 5398).</title>
        <authorList>
            <person name="Lal S."/>
            <person name="Ramachandran U."/>
            <person name="Zhang X."/>
            <person name="Munir R."/>
            <person name="Sparling R."/>
            <person name="Levin D.B."/>
        </authorList>
    </citation>
    <scope>NUCLEOTIDE SEQUENCE [LARGE SCALE GENOMIC DNA]</scope>
    <source>
        <strain evidence="11 12">CT1112</strain>
    </source>
</reference>
<dbReference type="Gene3D" id="3.30.450.20">
    <property type="entry name" value="PAS domain"/>
    <property type="match status" value="1"/>
</dbReference>